<dbReference type="GO" id="GO:0016301">
    <property type="term" value="F:kinase activity"/>
    <property type="evidence" value="ECO:0007669"/>
    <property type="project" value="UniProtKB-KW"/>
</dbReference>
<gene>
    <name evidence="2" type="ORF">CC1G_07006</name>
</gene>
<dbReference type="VEuPathDB" id="FungiDB:CC1G_07006"/>
<dbReference type="KEGG" id="cci:CC1G_07006"/>
<reference evidence="2 3" key="1">
    <citation type="journal article" date="2010" name="Proc. Natl. Acad. Sci. U.S.A.">
        <title>Insights into evolution of multicellular fungi from the assembled chromosomes of the mushroom Coprinopsis cinerea (Coprinus cinereus).</title>
        <authorList>
            <person name="Stajich J.E."/>
            <person name="Wilke S.K."/>
            <person name="Ahren D."/>
            <person name="Au C.H."/>
            <person name="Birren B.W."/>
            <person name="Borodovsky M."/>
            <person name="Burns C."/>
            <person name="Canback B."/>
            <person name="Casselton L.A."/>
            <person name="Cheng C.K."/>
            <person name="Deng J."/>
            <person name="Dietrich F.S."/>
            <person name="Fargo D.C."/>
            <person name="Farman M.L."/>
            <person name="Gathman A.C."/>
            <person name="Goldberg J."/>
            <person name="Guigo R."/>
            <person name="Hoegger P.J."/>
            <person name="Hooker J.B."/>
            <person name="Huggins A."/>
            <person name="James T.Y."/>
            <person name="Kamada T."/>
            <person name="Kilaru S."/>
            <person name="Kodira C."/>
            <person name="Kues U."/>
            <person name="Kupfer D."/>
            <person name="Kwan H.S."/>
            <person name="Lomsadze A."/>
            <person name="Li W."/>
            <person name="Lilly W.W."/>
            <person name="Ma L.J."/>
            <person name="Mackey A.J."/>
            <person name="Manning G."/>
            <person name="Martin F."/>
            <person name="Muraguchi H."/>
            <person name="Natvig D.O."/>
            <person name="Palmerini H."/>
            <person name="Ramesh M.A."/>
            <person name="Rehmeyer C.J."/>
            <person name="Roe B.A."/>
            <person name="Shenoy N."/>
            <person name="Stanke M."/>
            <person name="Ter-Hovhannisyan V."/>
            <person name="Tunlid A."/>
            <person name="Velagapudi R."/>
            <person name="Vision T.J."/>
            <person name="Zeng Q."/>
            <person name="Zolan M.E."/>
            <person name="Pukkila P.J."/>
        </authorList>
    </citation>
    <scope>NUCLEOTIDE SEQUENCE [LARGE SCALE GENOMIC DNA]</scope>
    <source>
        <strain evidence="3">Okayama-7 / 130 / ATCC MYA-4618 / FGSC 9003</strain>
    </source>
</reference>
<dbReference type="RefSeq" id="XP_001831955.1">
    <property type="nucleotide sequence ID" value="XM_001831903.1"/>
</dbReference>
<dbReference type="OMA" id="SHIMRED"/>
<dbReference type="OrthoDB" id="3260094at2759"/>
<accession>A8NAV3</accession>
<name>A8NAV3_COPC7</name>
<sequence length="227" mass="25670">MAISDDYHGQPDSDEDTLALSCAAQIMNSDARHIFCYGVTFDGPEVTMWRFTRSISLKSTPFDMTQRPDLLIRLLTSLLYSPASDLGHDPLITLLPDFNYVYEIPSASCTGSLYYKTVAPISDSAPRLVSGRRLRIWEVQQVESASNPVPIPGKSNRVLKDVFLDHTMRTEADIQEELFEDITKLAEDVNWRSRPLLQCCEERTLNQTKDQRLTGDGDSAFSLRELM</sequence>
<evidence type="ECO:0000313" key="3">
    <source>
        <dbReference type="Proteomes" id="UP000001861"/>
    </source>
</evidence>
<keyword evidence="2" id="KW-0418">Kinase</keyword>
<proteinExistence type="predicted"/>
<protein>
    <submittedName>
        <fullName evidence="2">Other/FunK1 protein kinase</fullName>
    </submittedName>
</protein>
<dbReference type="STRING" id="240176.A8NAV3"/>
<dbReference type="AlphaFoldDB" id="A8NAV3"/>
<evidence type="ECO:0000313" key="2">
    <source>
        <dbReference type="EMBL" id="EAU89854.1"/>
    </source>
</evidence>
<keyword evidence="2" id="KW-0808">Transferase</keyword>
<feature type="domain" description="Fungal-type protein kinase" evidence="1">
    <location>
        <begin position="21"/>
        <end position="178"/>
    </location>
</feature>
<organism evidence="2 3">
    <name type="scientific">Coprinopsis cinerea (strain Okayama-7 / 130 / ATCC MYA-4618 / FGSC 9003)</name>
    <name type="common">Inky cap fungus</name>
    <name type="synonym">Hormographiella aspergillata</name>
    <dbReference type="NCBI Taxonomy" id="240176"/>
    <lineage>
        <taxon>Eukaryota</taxon>
        <taxon>Fungi</taxon>
        <taxon>Dikarya</taxon>
        <taxon>Basidiomycota</taxon>
        <taxon>Agaricomycotina</taxon>
        <taxon>Agaricomycetes</taxon>
        <taxon>Agaricomycetidae</taxon>
        <taxon>Agaricales</taxon>
        <taxon>Agaricineae</taxon>
        <taxon>Psathyrellaceae</taxon>
        <taxon>Coprinopsis</taxon>
    </lineage>
</organism>
<dbReference type="InParanoid" id="A8NAV3"/>
<dbReference type="Pfam" id="PF17667">
    <property type="entry name" value="Pkinase_fungal"/>
    <property type="match status" value="1"/>
</dbReference>
<dbReference type="Proteomes" id="UP000001861">
    <property type="component" value="Unassembled WGS sequence"/>
</dbReference>
<evidence type="ECO:0000259" key="1">
    <source>
        <dbReference type="Pfam" id="PF17667"/>
    </source>
</evidence>
<dbReference type="EMBL" id="AACS02000009">
    <property type="protein sequence ID" value="EAU89854.1"/>
    <property type="molecule type" value="Genomic_DNA"/>
</dbReference>
<dbReference type="InterPro" id="IPR040976">
    <property type="entry name" value="Pkinase_fungal"/>
</dbReference>
<comment type="caution">
    <text evidence="2">The sequence shown here is derived from an EMBL/GenBank/DDBJ whole genome shotgun (WGS) entry which is preliminary data.</text>
</comment>
<keyword evidence="3" id="KW-1185">Reference proteome</keyword>
<dbReference type="GeneID" id="6008437"/>